<gene>
    <name evidence="1" type="ORF">PGLA_20315</name>
</gene>
<sequence>MKQILFMGEYDKTDMMFYLGKLISLEHKVLIVDVTKTHRYEYSYPKISMDVGLHQHEQLDVIENISNYTQLQEILTNHEYDYILVDIDSEESLEHWPVADQYFLMTSYENPVIQRNLKLVEALMKNRTDSDSIRVSKVICEVNVNLNEDYLDMVFGELGIEWNESYVYYTDERDLILKINNQQKSTISIKKLSGEYKKALKRMVVTIIDSELRSVNTLWKQAERSK</sequence>
<dbReference type="STRING" id="494026.PGLA_20315"/>
<dbReference type="EMBL" id="LVJH01000048">
    <property type="protein sequence ID" value="OAB38439.1"/>
    <property type="molecule type" value="Genomic_DNA"/>
</dbReference>
<evidence type="ECO:0000313" key="1">
    <source>
        <dbReference type="EMBL" id="OAB38439.1"/>
    </source>
</evidence>
<dbReference type="RefSeq" id="WP_068536348.1">
    <property type="nucleotide sequence ID" value="NZ_LVJH01000048.1"/>
</dbReference>
<evidence type="ECO:0000313" key="2">
    <source>
        <dbReference type="Proteomes" id="UP000076967"/>
    </source>
</evidence>
<accession>A0A168HQY3</accession>
<proteinExistence type="predicted"/>
<dbReference type="Proteomes" id="UP000076967">
    <property type="component" value="Unassembled WGS sequence"/>
</dbReference>
<dbReference type="AlphaFoldDB" id="A0A168HQY3"/>
<dbReference type="OrthoDB" id="2610621at2"/>
<organism evidence="1 2">
    <name type="scientific">Paenibacillus glacialis</name>
    <dbReference type="NCBI Taxonomy" id="494026"/>
    <lineage>
        <taxon>Bacteria</taxon>
        <taxon>Bacillati</taxon>
        <taxon>Bacillota</taxon>
        <taxon>Bacilli</taxon>
        <taxon>Bacillales</taxon>
        <taxon>Paenibacillaceae</taxon>
        <taxon>Paenibacillus</taxon>
    </lineage>
</organism>
<comment type="caution">
    <text evidence="1">The sequence shown here is derived from an EMBL/GenBank/DDBJ whole genome shotgun (WGS) entry which is preliminary data.</text>
</comment>
<keyword evidence="2" id="KW-1185">Reference proteome</keyword>
<protein>
    <submittedName>
        <fullName evidence="1">Uncharacterized protein</fullName>
    </submittedName>
</protein>
<reference evidence="1 2" key="1">
    <citation type="submission" date="2016-03" db="EMBL/GenBank/DDBJ databases">
        <title>Draft genome sequence of Paenibacillus glacialis DSM 22343.</title>
        <authorList>
            <person name="Shin S.-K."/>
            <person name="Yi H."/>
        </authorList>
    </citation>
    <scope>NUCLEOTIDE SEQUENCE [LARGE SCALE GENOMIC DNA]</scope>
    <source>
        <strain evidence="1 2">DSM 22343</strain>
    </source>
</reference>
<name>A0A168HQY3_9BACL</name>